<proteinExistence type="predicted"/>
<keyword evidence="1" id="KW-1133">Transmembrane helix</keyword>
<evidence type="ECO:0000313" key="3">
    <source>
        <dbReference type="Proteomes" id="UP000502136"/>
    </source>
</evidence>
<reference evidence="2 3" key="1">
    <citation type="submission" date="2020-04" db="EMBL/GenBank/DDBJ databases">
        <title>Novel Paenibacillus strain UniB2 isolated from commercial digestive syrup.</title>
        <authorList>
            <person name="Thorat V."/>
            <person name="Kirdat K."/>
            <person name="Tiwarekar B."/>
            <person name="Yadav A."/>
        </authorList>
    </citation>
    <scope>NUCLEOTIDE SEQUENCE [LARGE SCALE GENOMIC DNA]</scope>
    <source>
        <strain evidence="2 3">UniB2</strain>
    </source>
</reference>
<keyword evidence="1" id="KW-0472">Membrane</keyword>
<sequence length="86" mass="9596">MTLRWFLASFVFSATNIFLAAYALDIKEFSDRSWLNAAVDTGYALGQVLVLLLVEVRRPPAEKALRLYSLFSLALLVVFALVKLAS</sequence>
<evidence type="ECO:0000256" key="1">
    <source>
        <dbReference type="SAM" id="Phobius"/>
    </source>
</evidence>
<dbReference type="Proteomes" id="UP000502136">
    <property type="component" value="Chromosome"/>
</dbReference>
<evidence type="ECO:0000313" key="2">
    <source>
        <dbReference type="EMBL" id="QJC50551.1"/>
    </source>
</evidence>
<dbReference type="AlphaFoldDB" id="A0A6H2GSZ2"/>
<accession>A0A6H2GSZ2</accession>
<organism evidence="2 3">
    <name type="scientific">Paenibacillus albicereus</name>
    <dbReference type="NCBI Taxonomy" id="2726185"/>
    <lineage>
        <taxon>Bacteria</taxon>
        <taxon>Bacillati</taxon>
        <taxon>Bacillota</taxon>
        <taxon>Bacilli</taxon>
        <taxon>Bacillales</taxon>
        <taxon>Paenibacillaceae</taxon>
        <taxon>Paenibacillus</taxon>
    </lineage>
</organism>
<protein>
    <submittedName>
        <fullName evidence="2">Uncharacterized protein</fullName>
    </submittedName>
</protein>
<dbReference type="EMBL" id="CP051428">
    <property type="protein sequence ID" value="QJC50551.1"/>
    <property type="molecule type" value="Genomic_DNA"/>
</dbReference>
<dbReference type="KEGG" id="palr:HGI30_02380"/>
<feature type="transmembrane region" description="Helical" evidence="1">
    <location>
        <begin position="33"/>
        <end position="53"/>
    </location>
</feature>
<name>A0A6H2GSZ2_9BACL</name>
<keyword evidence="1" id="KW-0812">Transmembrane</keyword>
<keyword evidence="3" id="KW-1185">Reference proteome</keyword>
<dbReference type="RefSeq" id="WP_168906228.1">
    <property type="nucleotide sequence ID" value="NZ_CP051428.1"/>
</dbReference>
<feature type="transmembrane region" description="Helical" evidence="1">
    <location>
        <begin position="65"/>
        <end position="85"/>
    </location>
</feature>
<gene>
    <name evidence="2" type="ORF">HGI30_02380</name>
</gene>